<feature type="compositionally biased region" description="Low complexity" evidence="1">
    <location>
        <begin position="129"/>
        <end position="148"/>
    </location>
</feature>
<evidence type="ECO:0000313" key="3">
    <source>
        <dbReference type="Proteomes" id="UP000242849"/>
    </source>
</evidence>
<dbReference type="PROSITE" id="PS51257">
    <property type="entry name" value="PROKAR_LIPOPROTEIN"/>
    <property type="match status" value="1"/>
</dbReference>
<dbReference type="STRING" id="53406.SAMN05421553_3777"/>
<sequence length="179" mass="19323">MERFILLAAAILLASGCATPPRLQEGADRVQVAKNDPPQGSVYLQEISALDGEGCGGFGYKGSYANAVIRLRNEALKIGSDYVQIMGRDTPNLEYGCYDNAYRIDATAYRTPNAPPTYEQKVYRLGAQSPTAAASAPSATTATKPAGKSKAEREAELVQQNLPYAEYMQKLRAIQAEPN</sequence>
<protein>
    <submittedName>
        <fullName evidence="2">Uncharacterized protein</fullName>
    </submittedName>
</protein>
<keyword evidence="3" id="KW-1185">Reference proteome</keyword>
<accession>A0A1H5F4M9</accession>
<proteinExistence type="predicted"/>
<name>A0A1H5F4M9_PSEAG</name>
<dbReference type="AlphaFoldDB" id="A0A1H5F4M9"/>
<gene>
    <name evidence="2" type="ORF">SAMN05421553_3777</name>
</gene>
<evidence type="ECO:0000313" key="2">
    <source>
        <dbReference type="EMBL" id="SED98204.1"/>
    </source>
</evidence>
<reference evidence="3" key="1">
    <citation type="submission" date="2016-10" db="EMBL/GenBank/DDBJ databases">
        <authorList>
            <person name="Varghese N."/>
            <person name="Submissions S."/>
        </authorList>
    </citation>
    <scope>NUCLEOTIDE SEQUENCE [LARGE SCALE GENOMIC DNA]</scope>
    <source>
        <strain evidence="3">DSM 12111</strain>
    </source>
</reference>
<dbReference type="Proteomes" id="UP000242849">
    <property type="component" value="Unassembled WGS sequence"/>
</dbReference>
<feature type="region of interest" description="Disordered" evidence="1">
    <location>
        <begin position="129"/>
        <end position="154"/>
    </location>
</feature>
<dbReference type="EMBL" id="FNSC01000001">
    <property type="protein sequence ID" value="SED98204.1"/>
    <property type="molecule type" value="Genomic_DNA"/>
</dbReference>
<evidence type="ECO:0000256" key="1">
    <source>
        <dbReference type="SAM" id="MobiDB-lite"/>
    </source>
</evidence>
<dbReference type="RefSeq" id="WP_090385717.1">
    <property type="nucleotide sequence ID" value="NZ_FNSC01000001.1"/>
</dbReference>
<organism evidence="2 3">
    <name type="scientific">Pseudomonas anguilliseptica</name>
    <dbReference type="NCBI Taxonomy" id="53406"/>
    <lineage>
        <taxon>Bacteria</taxon>
        <taxon>Pseudomonadati</taxon>
        <taxon>Pseudomonadota</taxon>
        <taxon>Gammaproteobacteria</taxon>
        <taxon>Pseudomonadales</taxon>
        <taxon>Pseudomonadaceae</taxon>
        <taxon>Pseudomonas</taxon>
    </lineage>
</organism>